<dbReference type="Proteomes" id="UP000289440">
    <property type="component" value="Chromosome"/>
</dbReference>
<sequence length="407" mass="49035">MSYLKLIKISKEFTNKLINCNFNYKKFQLFDKNISFKNSAELIQFVISTNKKNNKDNSFYIFLDNDNFYEQAIALIHVKNNEKFEFIVNWNYDYQNVNFQKNLLNFIFKLAKEKFNKKEIIWIEKGKHIFSEIKNYFYFQKYENKILIQSKKNKKNLNDIHFHPFKEYYKNPTYEIEKSYEKGLEKIFFVSCSWKEIDEIESEIQKHNNLFPVFGIHPSNVKKEDNFYLLEKKIHSKVVAIGEIGLDYHHPKNPEKSIQKWAFEQQLDVGLKFNLPIILHVREAFEDVYKIITKNKYKNLKFIFHTYSGNLEWTKKLLNHKNFYFSFSGVITYKKNVETRKLIRLIPNDKIFSETDAPYLTPEEHRSKINHAYYVNYVVETIALAKNIEYNKMLQIISENIKKVFGV</sequence>
<dbReference type="PANTHER" id="PTHR46124:SF2">
    <property type="entry name" value="D-AMINOACYL-TRNA DEACYLASE"/>
    <property type="match status" value="1"/>
</dbReference>
<name>A0A449A5M3_9BACT</name>
<dbReference type="EMBL" id="LR214951">
    <property type="protein sequence ID" value="VEU59555.1"/>
    <property type="molecule type" value="Genomic_DNA"/>
</dbReference>
<proteinExistence type="predicted"/>
<dbReference type="GO" id="GO:0046872">
    <property type="term" value="F:metal ion binding"/>
    <property type="evidence" value="ECO:0007669"/>
    <property type="project" value="UniProtKB-KW"/>
</dbReference>
<dbReference type="InterPro" id="IPR018228">
    <property type="entry name" value="DNase_TatD-rel_CS"/>
</dbReference>
<dbReference type="EC" id="3.1.21.-" evidence="3"/>
<keyword evidence="2 3" id="KW-0378">Hydrolase</keyword>
<dbReference type="Gene3D" id="3.20.20.140">
    <property type="entry name" value="Metal-dependent hydrolases"/>
    <property type="match status" value="1"/>
</dbReference>
<dbReference type="RefSeq" id="WP_129719938.1">
    <property type="nucleotide sequence ID" value="NZ_LR214951.1"/>
</dbReference>
<dbReference type="InterPro" id="IPR032466">
    <property type="entry name" value="Metal_Hydrolase"/>
</dbReference>
<keyword evidence="4" id="KW-1185">Reference proteome</keyword>
<keyword evidence="1" id="KW-0479">Metal-binding</keyword>
<evidence type="ECO:0000313" key="3">
    <source>
        <dbReference type="EMBL" id="VEU59555.1"/>
    </source>
</evidence>
<dbReference type="OrthoDB" id="9810005at2"/>
<reference evidence="3 4" key="1">
    <citation type="submission" date="2019-01" db="EMBL/GenBank/DDBJ databases">
        <authorList>
            <consortium name="Pathogen Informatics"/>
        </authorList>
    </citation>
    <scope>NUCLEOTIDE SEQUENCE [LARGE SCALE GENOMIC DNA]</scope>
    <source>
        <strain evidence="3 4">NCTC10166</strain>
    </source>
</reference>
<dbReference type="PROSITE" id="PS01090">
    <property type="entry name" value="TATD_2"/>
    <property type="match status" value="1"/>
</dbReference>
<dbReference type="GO" id="GO:0016788">
    <property type="term" value="F:hydrolase activity, acting on ester bonds"/>
    <property type="evidence" value="ECO:0007669"/>
    <property type="project" value="InterPro"/>
</dbReference>
<dbReference type="PANTHER" id="PTHR46124">
    <property type="entry name" value="D-AMINOACYL-TRNA DEACYLASE"/>
    <property type="match status" value="1"/>
</dbReference>
<accession>A0A449A5M3</accession>
<evidence type="ECO:0000256" key="1">
    <source>
        <dbReference type="ARBA" id="ARBA00022723"/>
    </source>
</evidence>
<dbReference type="KEGG" id="mnu:NCTC10166_00533"/>
<dbReference type="NCBIfam" id="TIGR00010">
    <property type="entry name" value="YchF/TatD family DNA exonuclease"/>
    <property type="match status" value="1"/>
</dbReference>
<evidence type="ECO:0000313" key="4">
    <source>
        <dbReference type="Proteomes" id="UP000289440"/>
    </source>
</evidence>
<dbReference type="InterPro" id="IPR001130">
    <property type="entry name" value="TatD-like"/>
</dbReference>
<dbReference type="AlphaFoldDB" id="A0A449A5M3"/>
<gene>
    <name evidence="3" type="primary">tatD</name>
    <name evidence="3" type="ORF">NCTC10166_00533</name>
</gene>
<evidence type="ECO:0000256" key="2">
    <source>
        <dbReference type="ARBA" id="ARBA00022801"/>
    </source>
</evidence>
<dbReference type="CDD" id="cd01310">
    <property type="entry name" value="TatD_DNAse"/>
    <property type="match status" value="1"/>
</dbReference>
<dbReference type="FunFam" id="3.20.20.140:FF:000005">
    <property type="entry name" value="TatD family hydrolase"/>
    <property type="match status" value="1"/>
</dbReference>
<dbReference type="SUPFAM" id="SSF51556">
    <property type="entry name" value="Metallo-dependent hydrolases"/>
    <property type="match status" value="1"/>
</dbReference>
<dbReference type="Pfam" id="PF01026">
    <property type="entry name" value="TatD_DNase"/>
    <property type="match status" value="1"/>
</dbReference>
<protein>
    <submittedName>
        <fullName evidence="3">TatD DNase family protein</fullName>
        <ecNumber evidence="3">3.1.21.-</ecNumber>
    </submittedName>
</protein>
<organism evidence="3 4">
    <name type="scientific">Mesomycoplasma neurolyticum</name>
    <dbReference type="NCBI Taxonomy" id="2120"/>
    <lineage>
        <taxon>Bacteria</taxon>
        <taxon>Bacillati</taxon>
        <taxon>Mycoplasmatota</taxon>
        <taxon>Mycoplasmoidales</taxon>
        <taxon>Metamycoplasmataceae</taxon>
        <taxon>Mesomycoplasma</taxon>
    </lineage>
</organism>
<dbReference type="InterPro" id="IPR015991">
    <property type="entry name" value="TatD/YcfH-like"/>
</dbReference>
<dbReference type="GO" id="GO:0004536">
    <property type="term" value="F:DNA nuclease activity"/>
    <property type="evidence" value="ECO:0007669"/>
    <property type="project" value="InterPro"/>
</dbReference>